<comment type="caution">
    <text evidence="2">The sequence shown here is derived from an EMBL/GenBank/DDBJ whole genome shotgun (WGS) entry which is preliminary data.</text>
</comment>
<dbReference type="Proteomes" id="UP000077623">
    <property type="component" value="Unassembled WGS sequence"/>
</dbReference>
<sequence length="235" mass="27384">MSFCFKKAFGVILRVKNILDKQTLASNDALFDFLEEELINFVYQLRDKEFTSKVLAFLKSAHLKSDFNKLIAYFEKRKVDFLKKQIFLVFGRNKKHFEIVRDCIEQSGFECDLLSIQKIKGGTKIIFPTLIEKISASFKVIVILSADDKGKLNKSKEKFTLRPRLNVVLEAGLSFGILSEDNVILLWDEKISTRDLISDFGGCYTIDIKENGQWEKDLMKKLEEFSEEWERSLFY</sequence>
<accession>A0A1A9QEV6</accession>
<dbReference type="EMBL" id="LWUJ01000010">
    <property type="protein sequence ID" value="OAL10778.1"/>
    <property type="molecule type" value="Genomic_DNA"/>
</dbReference>
<dbReference type="InterPro" id="IPR019302">
    <property type="entry name" value="CAP12/PCTIR_TIR_dom"/>
</dbReference>
<keyword evidence="3" id="KW-1185">Reference proteome</keyword>
<feature type="domain" description="CD-NTase-associated protein 12/Pycsar effector protein TIR" evidence="1">
    <location>
        <begin position="85"/>
        <end position="209"/>
    </location>
</feature>
<gene>
    <name evidence="2" type="ORF">A6V39_01805</name>
</gene>
<evidence type="ECO:0000313" key="2">
    <source>
        <dbReference type="EMBL" id="OAL10778.1"/>
    </source>
</evidence>
<protein>
    <recommendedName>
        <fullName evidence="1">CD-NTase-associated protein 12/Pycsar effector protein TIR domain-containing protein</fullName>
    </recommendedName>
</protein>
<dbReference type="RefSeq" id="WP_187150014.1">
    <property type="nucleotide sequence ID" value="NZ_LWUJ01000010.1"/>
</dbReference>
<name>A0A1A9QEV6_9MOLU</name>
<evidence type="ECO:0000313" key="3">
    <source>
        <dbReference type="Proteomes" id="UP000077623"/>
    </source>
</evidence>
<reference evidence="3" key="1">
    <citation type="submission" date="2016-04" db="EMBL/GenBank/DDBJ databases">
        <authorList>
            <person name="Quiroz-Castaneda R.E."/>
            <person name="Martinez-Ocampo F."/>
        </authorList>
    </citation>
    <scope>NUCLEOTIDE SEQUENCE [LARGE SCALE GENOMIC DNA]</scope>
    <source>
        <strain evidence="3">INIFAP01</strain>
    </source>
</reference>
<organism evidence="2 3">
    <name type="scientific">Candidatus Mycoplasma haematobovis</name>
    <dbReference type="NCBI Taxonomy" id="432608"/>
    <lineage>
        <taxon>Bacteria</taxon>
        <taxon>Bacillati</taxon>
        <taxon>Mycoplasmatota</taxon>
        <taxon>Mollicutes</taxon>
        <taxon>Mycoplasmataceae</taxon>
        <taxon>Mycoplasma</taxon>
    </lineage>
</organism>
<evidence type="ECO:0000259" key="1">
    <source>
        <dbReference type="Pfam" id="PF10137"/>
    </source>
</evidence>
<dbReference type="GO" id="GO:0050135">
    <property type="term" value="F:NADP+ nucleosidase activity"/>
    <property type="evidence" value="ECO:0007669"/>
    <property type="project" value="InterPro"/>
</dbReference>
<dbReference type="AlphaFoldDB" id="A0A1A9QEV6"/>
<proteinExistence type="predicted"/>
<dbReference type="Pfam" id="PF10137">
    <property type="entry name" value="CAP12-PCTIR_TIR"/>
    <property type="match status" value="1"/>
</dbReference>
<dbReference type="STRING" id="432608.A6V39_01805"/>